<name>A0A656GIU9_PSEA0</name>
<dbReference type="AlphaFoldDB" id="A0A656GIU9"/>
<proteinExistence type="predicted"/>
<feature type="non-terminal residue" evidence="1">
    <location>
        <position position="43"/>
    </location>
</feature>
<reference evidence="1 2" key="1">
    <citation type="journal article" date="2011" name="PLoS Pathog.">
        <title>Dynamic evolution of pathogenicity revealed by sequencing and comparative genomics of 19 Pseudomonas syringae isolates.</title>
        <authorList>
            <person name="Baltrus D.A."/>
            <person name="Nishimura M.T."/>
            <person name="Romanchuk A."/>
            <person name="Chang J.H."/>
            <person name="Mukhtar M.S."/>
            <person name="Cherkis K."/>
            <person name="Roach J."/>
            <person name="Grant S.R."/>
            <person name="Jones C.D."/>
            <person name="Dangl J.L."/>
        </authorList>
    </citation>
    <scope>NUCLEOTIDE SEQUENCE [LARGE SCALE GENOMIC DNA]</scope>
    <source>
        <strain evidence="1 2">301020</strain>
    </source>
</reference>
<dbReference type="EMBL" id="AEAG01001337">
    <property type="protein sequence ID" value="EGH25435.1"/>
    <property type="molecule type" value="Genomic_DNA"/>
</dbReference>
<accession>A0A656GIU9</accession>
<gene>
    <name evidence="1" type="ORF">PSYMO_30083</name>
</gene>
<evidence type="ECO:0000313" key="1">
    <source>
        <dbReference type="EMBL" id="EGH25435.1"/>
    </source>
</evidence>
<sequence>MAKTNGYQRRWTGWAKEVLEMRGVQEGKQSVRTGLLLILAESR</sequence>
<organism evidence="1 2">
    <name type="scientific">Pseudomonas amygdali pv. mori str. 301020</name>
    <dbReference type="NCBI Taxonomy" id="629261"/>
    <lineage>
        <taxon>Bacteria</taxon>
        <taxon>Pseudomonadati</taxon>
        <taxon>Pseudomonadota</taxon>
        <taxon>Gammaproteobacteria</taxon>
        <taxon>Pseudomonadales</taxon>
        <taxon>Pseudomonadaceae</taxon>
        <taxon>Pseudomonas</taxon>
        <taxon>Pseudomonas amygdali</taxon>
    </lineage>
</organism>
<dbReference type="Proteomes" id="UP000003465">
    <property type="component" value="Unassembled WGS sequence"/>
</dbReference>
<protein>
    <submittedName>
        <fullName evidence="1">Uncharacterized protein</fullName>
    </submittedName>
</protein>
<evidence type="ECO:0000313" key="2">
    <source>
        <dbReference type="Proteomes" id="UP000003465"/>
    </source>
</evidence>
<comment type="caution">
    <text evidence="1">The sequence shown here is derived from an EMBL/GenBank/DDBJ whole genome shotgun (WGS) entry which is preliminary data.</text>
</comment>